<keyword evidence="3" id="KW-1185">Reference proteome</keyword>
<proteinExistence type="predicted"/>
<evidence type="ECO:0000313" key="2">
    <source>
        <dbReference type="EMBL" id="QCF24759.1"/>
    </source>
</evidence>
<feature type="compositionally biased region" description="Polar residues" evidence="1">
    <location>
        <begin position="75"/>
        <end position="91"/>
    </location>
</feature>
<evidence type="ECO:0000256" key="1">
    <source>
        <dbReference type="SAM" id="MobiDB-lite"/>
    </source>
</evidence>
<dbReference type="EMBL" id="CP031093">
    <property type="protein sequence ID" value="QCF24759.1"/>
    <property type="molecule type" value="Genomic_DNA"/>
</dbReference>
<organism evidence="2 3">
    <name type="scientific">Hydrocarboniclastica marina</name>
    <dbReference type="NCBI Taxonomy" id="2259620"/>
    <lineage>
        <taxon>Bacteria</taxon>
        <taxon>Pseudomonadati</taxon>
        <taxon>Pseudomonadota</taxon>
        <taxon>Gammaproteobacteria</taxon>
        <taxon>Alteromonadales</taxon>
        <taxon>Alteromonadaceae</taxon>
        <taxon>Hydrocarboniclastica</taxon>
    </lineage>
</organism>
<dbReference type="KEGG" id="hmi:soil367_01620"/>
<accession>A0A4P7XD20</accession>
<name>A0A4P7XD20_9ALTE</name>
<dbReference type="Proteomes" id="UP000298049">
    <property type="component" value="Chromosome"/>
</dbReference>
<gene>
    <name evidence="2" type="ORF">soil367_01620</name>
</gene>
<protein>
    <submittedName>
        <fullName evidence="2">Uncharacterized protein</fullName>
    </submittedName>
</protein>
<sequence length="104" mass="11068">MGRVWAVPAINLGGSSDELEGNTMNCNATVVPEQRRGLILERFRPPSGALSLVLVLALYLLSHDLLDRLGPGQRATAQSGAPLTWLSQPQVDGSGPIPILPSDR</sequence>
<reference evidence="2 3" key="1">
    <citation type="submission" date="2018-07" db="EMBL/GenBank/DDBJ databases">
        <title>Marsedoiliclastica nanhaica gen. nov. sp. nov., a novel marine hydrocarbonoclastic bacterium isolated from an in-situ enriched hydrocarbon-degrading consortium in deep-sea sediment.</title>
        <authorList>
            <person name="Dong C."/>
            <person name="Ma T."/>
            <person name="Liu R."/>
            <person name="Shao Z."/>
        </authorList>
    </citation>
    <scope>NUCLEOTIDE SEQUENCE [LARGE SCALE GENOMIC DNA]</scope>
    <source>
        <strain evidence="3">soil36-7</strain>
    </source>
</reference>
<feature type="region of interest" description="Disordered" evidence="1">
    <location>
        <begin position="73"/>
        <end position="104"/>
    </location>
</feature>
<evidence type="ECO:0000313" key="3">
    <source>
        <dbReference type="Proteomes" id="UP000298049"/>
    </source>
</evidence>
<dbReference type="AlphaFoldDB" id="A0A4P7XD20"/>